<protein>
    <submittedName>
        <fullName evidence="4">Ovule protein</fullName>
    </submittedName>
</protein>
<evidence type="ECO:0000256" key="1">
    <source>
        <dbReference type="SAM" id="MobiDB-lite"/>
    </source>
</evidence>
<name>A0A183FD57_HELPZ</name>
<dbReference type="EMBL" id="UZAH01025275">
    <property type="protein sequence ID" value="VDO60163.1"/>
    <property type="molecule type" value="Genomic_DNA"/>
</dbReference>
<keyword evidence="3" id="KW-1185">Reference proteome</keyword>
<organism evidence="3 4">
    <name type="scientific">Heligmosomoides polygyrus</name>
    <name type="common">Parasitic roundworm</name>
    <dbReference type="NCBI Taxonomy" id="6339"/>
    <lineage>
        <taxon>Eukaryota</taxon>
        <taxon>Metazoa</taxon>
        <taxon>Ecdysozoa</taxon>
        <taxon>Nematoda</taxon>
        <taxon>Chromadorea</taxon>
        <taxon>Rhabditida</taxon>
        <taxon>Rhabditina</taxon>
        <taxon>Rhabditomorpha</taxon>
        <taxon>Strongyloidea</taxon>
        <taxon>Heligmosomidae</taxon>
        <taxon>Heligmosomoides</taxon>
    </lineage>
</organism>
<accession>A0A3P7Y577</accession>
<reference evidence="2 3" key="1">
    <citation type="submission" date="2018-11" db="EMBL/GenBank/DDBJ databases">
        <authorList>
            <consortium name="Pathogen Informatics"/>
        </authorList>
    </citation>
    <scope>NUCLEOTIDE SEQUENCE [LARGE SCALE GENOMIC DNA]</scope>
</reference>
<sequence length="97" mass="10766">MDFGFSFSVNMVSAGSMRSMRSPKMKVMLNKDSIFESNPRPSHEDDCGVKCWCFGLDNNFLLCTQHRALPGNPMKRTRNERSSDSSCPTLASPAAVT</sequence>
<dbReference type="Proteomes" id="UP000050761">
    <property type="component" value="Unassembled WGS sequence"/>
</dbReference>
<evidence type="ECO:0000313" key="3">
    <source>
        <dbReference type="Proteomes" id="UP000050761"/>
    </source>
</evidence>
<evidence type="ECO:0000313" key="4">
    <source>
        <dbReference type="WBParaSite" id="HPBE_0000413001-mRNA-1"/>
    </source>
</evidence>
<reference evidence="4" key="2">
    <citation type="submission" date="2019-09" db="UniProtKB">
        <authorList>
            <consortium name="WormBaseParasite"/>
        </authorList>
    </citation>
    <scope>IDENTIFICATION</scope>
</reference>
<accession>A0A183FD57</accession>
<proteinExistence type="predicted"/>
<dbReference type="AlphaFoldDB" id="A0A183FD57"/>
<dbReference type="WBParaSite" id="HPBE_0000413001-mRNA-1">
    <property type="protein sequence ID" value="HPBE_0000413001-mRNA-1"/>
    <property type="gene ID" value="HPBE_0000413001"/>
</dbReference>
<evidence type="ECO:0000313" key="2">
    <source>
        <dbReference type="EMBL" id="VDO60163.1"/>
    </source>
</evidence>
<gene>
    <name evidence="2" type="ORF">HPBE_LOCUS4131</name>
</gene>
<feature type="region of interest" description="Disordered" evidence="1">
    <location>
        <begin position="70"/>
        <end position="97"/>
    </location>
</feature>